<feature type="domain" description="C2H2-type" evidence="7">
    <location>
        <begin position="292"/>
        <end position="319"/>
    </location>
</feature>
<feature type="domain" description="C2H2-type" evidence="7">
    <location>
        <begin position="262"/>
        <end position="291"/>
    </location>
</feature>
<keyword evidence="1" id="KW-0479">Metal-binding</keyword>
<dbReference type="GO" id="GO:0008270">
    <property type="term" value="F:zinc ion binding"/>
    <property type="evidence" value="ECO:0007669"/>
    <property type="project" value="UniProtKB-KW"/>
</dbReference>
<dbReference type="Gene3D" id="3.30.160.60">
    <property type="entry name" value="Classic Zinc Finger"/>
    <property type="match status" value="3"/>
</dbReference>
<reference evidence="9" key="1">
    <citation type="submission" date="2025-08" db="UniProtKB">
        <authorList>
            <consortium name="RefSeq"/>
        </authorList>
    </citation>
    <scope>IDENTIFICATION</scope>
    <source>
        <tissue evidence="9">Whole body</tissue>
    </source>
</reference>
<dbReference type="FunFam" id="3.30.160.60:FF:000624">
    <property type="entry name" value="zinc finger protein 697"/>
    <property type="match status" value="1"/>
</dbReference>
<accession>A0AAJ7J7E9</accession>
<dbReference type="AlphaFoldDB" id="A0AAJ7J7E9"/>
<gene>
    <name evidence="9" type="primary">LOC108628702</name>
</gene>
<keyword evidence="8" id="KW-1185">Reference proteome</keyword>
<dbReference type="FunFam" id="3.30.160.60:FF:000257">
    <property type="entry name" value="ZXD family zinc finger C"/>
    <property type="match status" value="1"/>
</dbReference>
<dbReference type="FunFam" id="3.30.160.60:FF:000072">
    <property type="entry name" value="zinc finger protein 143 isoform X1"/>
    <property type="match status" value="1"/>
</dbReference>
<evidence type="ECO:0000256" key="6">
    <source>
        <dbReference type="SAM" id="MobiDB-lite"/>
    </source>
</evidence>
<dbReference type="GeneID" id="108628702"/>
<feature type="domain" description="C2H2-type" evidence="7">
    <location>
        <begin position="234"/>
        <end position="261"/>
    </location>
</feature>
<dbReference type="GO" id="GO:0005634">
    <property type="term" value="C:nucleus"/>
    <property type="evidence" value="ECO:0007669"/>
    <property type="project" value="UniProtKB-ARBA"/>
</dbReference>
<dbReference type="KEGG" id="ccal:108628702"/>
<feature type="compositionally biased region" description="Basic and acidic residues" evidence="6">
    <location>
        <begin position="26"/>
        <end position="47"/>
    </location>
</feature>
<dbReference type="PANTHER" id="PTHR23235:SF139">
    <property type="entry name" value="HUCKEBEIN"/>
    <property type="match status" value="1"/>
</dbReference>
<dbReference type="PROSITE" id="PS00028">
    <property type="entry name" value="ZINC_FINGER_C2H2_1"/>
    <property type="match status" value="3"/>
</dbReference>
<dbReference type="Proteomes" id="UP000694925">
    <property type="component" value="Unplaced"/>
</dbReference>
<evidence type="ECO:0000313" key="8">
    <source>
        <dbReference type="Proteomes" id="UP000694925"/>
    </source>
</evidence>
<evidence type="ECO:0000259" key="7">
    <source>
        <dbReference type="PROSITE" id="PS50157"/>
    </source>
</evidence>
<evidence type="ECO:0000313" key="9">
    <source>
        <dbReference type="RefSeq" id="XP_017886284.2"/>
    </source>
</evidence>
<keyword evidence="3 5" id="KW-0863">Zinc-finger</keyword>
<sequence>MCEKRSLAFFRPWSAADSIEGNEVANMREDETSDTRIPIVEHEEDGHGSASVSTCDENGASENEAPSSRRATWRPRGRSESSAEADTGRSESVGSEEDTKGSDSNSSSDFAIESSAETMFARSIVEHTSVLGACPMTSGYPVFAPTCPLSCPSRTILSGTSGFETLHDGPSFTPIEPRVPLGPATSTSGQFYYGYPFVRYSSGSCSPTMEQAVEMLHRQDAVAKQMKKLRPKKFRCEHCDVAFSNNGQLKGHVRIHTGERPFKCDAEGCGKSFTRNEELTRHKRIHTGLRPHPCVICGKRFGRKDHLKKHMRTHENRDPYRMSAVALGMLALGHAVPRGHPFHPYYPI</sequence>
<dbReference type="InterPro" id="IPR036236">
    <property type="entry name" value="Znf_C2H2_sf"/>
</dbReference>
<evidence type="ECO:0000256" key="5">
    <source>
        <dbReference type="PROSITE-ProRule" id="PRU00042"/>
    </source>
</evidence>
<organism evidence="8 9">
    <name type="scientific">Ceratina calcarata</name>
    <dbReference type="NCBI Taxonomy" id="156304"/>
    <lineage>
        <taxon>Eukaryota</taxon>
        <taxon>Metazoa</taxon>
        <taxon>Ecdysozoa</taxon>
        <taxon>Arthropoda</taxon>
        <taxon>Hexapoda</taxon>
        <taxon>Insecta</taxon>
        <taxon>Pterygota</taxon>
        <taxon>Neoptera</taxon>
        <taxon>Endopterygota</taxon>
        <taxon>Hymenoptera</taxon>
        <taxon>Apocrita</taxon>
        <taxon>Aculeata</taxon>
        <taxon>Apoidea</taxon>
        <taxon>Anthophila</taxon>
        <taxon>Apidae</taxon>
        <taxon>Ceratina</taxon>
        <taxon>Zadontomerus</taxon>
    </lineage>
</organism>
<dbReference type="InterPro" id="IPR013087">
    <property type="entry name" value="Znf_C2H2_type"/>
</dbReference>
<dbReference type="GO" id="GO:0000981">
    <property type="term" value="F:DNA-binding transcription factor activity, RNA polymerase II-specific"/>
    <property type="evidence" value="ECO:0007669"/>
    <property type="project" value="TreeGrafter"/>
</dbReference>
<dbReference type="RefSeq" id="XP_017886284.2">
    <property type="nucleotide sequence ID" value="XM_018030795.2"/>
</dbReference>
<dbReference type="PANTHER" id="PTHR23235">
    <property type="entry name" value="KRUEPPEL-LIKE TRANSCRIPTION FACTOR"/>
    <property type="match status" value="1"/>
</dbReference>
<dbReference type="SMART" id="SM00355">
    <property type="entry name" value="ZnF_C2H2"/>
    <property type="match status" value="3"/>
</dbReference>
<evidence type="ECO:0000256" key="2">
    <source>
        <dbReference type="ARBA" id="ARBA00022737"/>
    </source>
</evidence>
<keyword evidence="2" id="KW-0677">Repeat</keyword>
<proteinExistence type="predicted"/>
<name>A0AAJ7J7E9_9HYME</name>
<evidence type="ECO:0000256" key="1">
    <source>
        <dbReference type="ARBA" id="ARBA00022723"/>
    </source>
</evidence>
<feature type="region of interest" description="Disordered" evidence="6">
    <location>
        <begin position="12"/>
        <end position="110"/>
    </location>
</feature>
<protein>
    <submittedName>
        <fullName evidence="9">Zinc finger protein 629-like</fullName>
    </submittedName>
</protein>
<feature type="compositionally biased region" description="Basic and acidic residues" evidence="6">
    <location>
        <begin position="77"/>
        <end position="89"/>
    </location>
</feature>
<dbReference type="Pfam" id="PF00096">
    <property type="entry name" value="zf-C2H2"/>
    <property type="match status" value="3"/>
</dbReference>
<dbReference type="SUPFAM" id="SSF57667">
    <property type="entry name" value="beta-beta-alpha zinc fingers"/>
    <property type="match status" value="2"/>
</dbReference>
<evidence type="ECO:0000256" key="4">
    <source>
        <dbReference type="ARBA" id="ARBA00022833"/>
    </source>
</evidence>
<feature type="compositionally biased region" description="Polar residues" evidence="6">
    <location>
        <begin position="50"/>
        <end position="70"/>
    </location>
</feature>
<dbReference type="GO" id="GO:0000978">
    <property type="term" value="F:RNA polymerase II cis-regulatory region sequence-specific DNA binding"/>
    <property type="evidence" value="ECO:0007669"/>
    <property type="project" value="TreeGrafter"/>
</dbReference>
<keyword evidence="4" id="KW-0862">Zinc</keyword>
<evidence type="ECO:0000256" key="3">
    <source>
        <dbReference type="ARBA" id="ARBA00022771"/>
    </source>
</evidence>
<dbReference type="PROSITE" id="PS50157">
    <property type="entry name" value="ZINC_FINGER_C2H2_2"/>
    <property type="match status" value="3"/>
</dbReference>